<evidence type="ECO:0008006" key="3">
    <source>
        <dbReference type="Google" id="ProtNLM"/>
    </source>
</evidence>
<dbReference type="EMBL" id="JARGDH010000001">
    <property type="protein sequence ID" value="KAL0280887.1"/>
    <property type="molecule type" value="Genomic_DNA"/>
</dbReference>
<evidence type="ECO:0000313" key="2">
    <source>
        <dbReference type="EMBL" id="KAL0280887.1"/>
    </source>
</evidence>
<dbReference type="AlphaFoldDB" id="A0AAW2IEV2"/>
<gene>
    <name evidence="2" type="ORF">PYX00_002051</name>
</gene>
<name>A0AAW2IEV2_9NEOP</name>
<accession>A0AAW2IEV2</accession>
<proteinExistence type="predicted"/>
<reference evidence="2" key="1">
    <citation type="journal article" date="2024" name="Gigascience">
        <title>Chromosome-level genome of the poultry shaft louse Menopon gallinae provides insight into the host-switching and adaptive evolution of parasitic lice.</title>
        <authorList>
            <person name="Xu Y."/>
            <person name="Ma L."/>
            <person name="Liu S."/>
            <person name="Liang Y."/>
            <person name="Liu Q."/>
            <person name="He Z."/>
            <person name="Tian L."/>
            <person name="Duan Y."/>
            <person name="Cai W."/>
            <person name="Li H."/>
            <person name="Song F."/>
        </authorList>
    </citation>
    <scope>NUCLEOTIDE SEQUENCE</scope>
    <source>
        <strain evidence="2">Cailab_2023a</strain>
    </source>
</reference>
<comment type="caution">
    <text evidence="2">The sequence shown here is derived from an EMBL/GenBank/DDBJ whole genome shotgun (WGS) entry which is preliminary data.</text>
</comment>
<sequence>MAPLSELDMEQMRSGNHGHQASRDSGQFTNTKGLLNGPGQNNCFLNSAVQVRANFPINFPGFATCGTICLFGRGLGLDDEIIPRRWTLFLLYLTLA</sequence>
<protein>
    <recommendedName>
        <fullName evidence="3">USP domain-containing protein</fullName>
    </recommendedName>
</protein>
<feature type="region of interest" description="Disordered" evidence="1">
    <location>
        <begin position="1"/>
        <end position="34"/>
    </location>
</feature>
<feature type="compositionally biased region" description="Polar residues" evidence="1">
    <location>
        <begin position="13"/>
        <end position="34"/>
    </location>
</feature>
<evidence type="ECO:0000256" key="1">
    <source>
        <dbReference type="SAM" id="MobiDB-lite"/>
    </source>
</evidence>
<organism evidence="2">
    <name type="scientific">Menopon gallinae</name>
    <name type="common">poultry shaft louse</name>
    <dbReference type="NCBI Taxonomy" id="328185"/>
    <lineage>
        <taxon>Eukaryota</taxon>
        <taxon>Metazoa</taxon>
        <taxon>Ecdysozoa</taxon>
        <taxon>Arthropoda</taxon>
        <taxon>Hexapoda</taxon>
        <taxon>Insecta</taxon>
        <taxon>Pterygota</taxon>
        <taxon>Neoptera</taxon>
        <taxon>Paraneoptera</taxon>
        <taxon>Psocodea</taxon>
        <taxon>Troctomorpha</taxon>
        <taxon>Phthiraptera</taxon>
        <taxon>Amblycera</taxon>
        <taxon>Menoponidae</taxon>
        <taxon>Menopon</taxon>
    </lineage>
</organism>